<protein>
    <submittedName>
        <fullName evidence="1">Uncharacterized protein</fullName>
    </submittedName>
</protein>
<name>A0A1C7MEX2_GRIFR</name>
<proteinExistence type="predicted"/>
<evidence type="ECO:0000313" key="2">
    <source>
        <dbReference type="Proteomes" id="UP000092993"/>
    </source>
</evidence>
<comment type="caution">
    <text evidence="1">The sequence shown here is derived from an EMBL/GenBank/DDBJ whole genome shotgun (WGS) entry which is preliminary data.</text>
</comment>
<sequence>MMFRHPSVVNLRQDPLRTLGCQSEESAHCARTHSCHNLSATTAAQIFYVVDEHMPDDADVISEPFACDSDASSSTLPGEQEDLEFRPDDRDTWKSCAKSTADSIDKPVDFLQVKIPSSVMTPVSQPRNTLWARK</sequence>
<reference evidence="1 2" key="1">
    <citation type="submission" date="2016-03" db="EMBL/GenBank/DDBJ databases">
        <title>Whole genome sequencing of Grifola frondosa 9006-11.</title>
        <authorList>
            <person name="Min B."/>
            <person name="Park H."/>
            <person name="Kim J.-G."/>
            <person name="Cho H."/>
            <person name="Oh Y.-L."/>
            <person name="Kong W.-S."/>
            <person name="Choi I.-G."/>
        </authorList>
    </citation>
    <scope>NUCLEOTIDE SEQUENCE [LARGE SCALE GENOMIC DNA]</scope>
    <source>
        <strain evidence="1 2">9006-11</strain>
    </source>
</reference>
<organism evidence="1 2">
    <name type="scientific">Grifola frondosa</name>
    <name type="common">Maitake</name>
    <name type="synonym">Polyporus frondosus</name>
    <dbReference type="NCBI Taxonomy" id="5627"/>
    <lineage>
        <taxon>Eukaryota</taxon>
        <taxon>Fungi</taxon>
        <taxon>Dikarya</taxon>
        <taxon>Basidiomycota</taxon>
        <taxon>Agaricomycotina</taxon>
        <taxon>Agaricomycetes</taxon>
        <taxon>Polyporales</taxon>
        <taxon>Grifolaceae</taxon>
        <taxon>Grifola</taxon>
    </lineage>
</organism>
<dbReference type="AlphaFoldDB" id="A0A1C7MEX2"/>
<evidence type="ECO:0000313" key="1">
    <source>
        <dbReference type="EMBL" id="OBZ75481.1"/>
    </source>
</evidence>
<accession>A0A1C7MEX2</accession>
<keyword evidence="2" id="KW-1185">Reference proteome</keyword>
<dbReference type="Proteomes" id="UP000092993">
    <property type="component" value="Unassembled WGS sequence"/>
</dbReference>
<gene>
    <name evidence="1" type="ORF">A0H81_04530</name>
</gene>
<dbReference type="EMBL" id="LUGG01000004">
    <property type="protein sequence ID" value="OBZ75481.1"/>
    <property type="molecule type" value="Genomic_DNA"/>
</dbReference>